<dbReference type="RefSeq" id="WP_344729741.1">
    <property type="nucleotide sequence ID" value="NZ_BAAAUS010000063.1"/>
</dbReference>
<comment type="caution">
    <text evidence="1">The sequence shown here is derived from an EMBL/GenBank/DDBJ whole genome shotgun (WGS) entry which is preliminary data.</text>
</comment>
<dbReference type="Proteomes" id="UP001597114">
    <property type="component" value="Unassembled WGS sequence"/>
</dbReference>
<protein>
    <submittedName>
        <fullName evidence="1">Uncharacterized protein</fullName>
    </submittedName>
</protein>
<accession>A0ABW4ETB1</accession>
<name>A0ABW4ETB1_9PSEU</name>
<sequence length="75" mass="8052">MKMQLIYLGNRTEGVVGKLVGPNKEGHLYEAVRAEYMSLSDQTIVSFELLAVADARSADRDGLAEALVLQGAIAS</sequence>
<gene>
    <name evidence="1" type="ORF">ACFSJD_13245</name>
</gene>
<dbReference type="EMBL" id="JBHUCO010000013">
    <property type="protein sequence ID" value="MFD1518458.1"/>
    <property type="molecule type" value="Genomic_DNA"/>
</dbReference>
<keyword evidence="2" id="KW-1185">Reference proteome</keyword>
<organism evidence="1 2">
    <name type="scientific">Pseudonocardia yunnanensis</name>
    <dbReference type="NCBI Taxonomy" id="58107"/>
    <lineage>
        <taxon>Bacteria</taxon>
        <taxon>Bacillati</taxon>
        <taxon>Actinomycetota</taxon>
        <taxon>Actinomycetes</taxon>
        <taxon>Pseudonocardiales</taxon>
        <taxon>Pseudonocardiaceae</taxon>
        <taxon>Pseudonocardia</taxon>
    </lineage>
</organism>
<proteinExistence type="predicted"/>
<evidence type="ECO:0000313" key="2">
    <source>
        <dbReference type="Proteomes" id="UP001597114"/>
    </source>
</evidence>
<evidence type="ECO:0000313" key="1">
    <source>
        <dbReference type="EMBL" id="MFD1518458.1"/>
    </source>
</evidence>
<reference evidence="2" key="1">
    <citation type="journal article" date="2019" name="Int. J. Syst. Evol. Microbiol.">
        <title>The Global Catalogue of Microorganisms (GCM) 10K type strain sequencing project: providing services to taxonomists for standard genome sequencing and annotation.</title>
        <authorList>
            <consortium name="The Broad Institute Genomics Platform"/>
            <consortium name="The Broad Institute Genome Sequencing Center for Infectious Disease"/>
            <person name="Wu L."/>
            <person name="Ma J."/>
        </authorList>
    </citation>
    <scope>NUCLEOTIDE SEQUENCE [LARGE SCALE GENOMIC DNA]</scope>
    <source>
        <strain evidence="2">CCM 7043</strain>
    </source>
</reference>